<name>A0AA88GEI0_NAELO</name>
<sequence length="584" mass="67417">MSHHTSLRSSSSPQPSATPKTHFLLVFILLLAVAYTIGNVVLFFFRDQHRGTLPSSLLQIQERFNSSCATSGYPNTTKFHRFVRVDQLLHRYEPPKIPTIFQSLEYRPVGNDMADPNCLPNSQSFYRASTSLFHSSSLESKHLLQSHHHCIIQREWNRERSNIPFTSCKFENICMNRRGEWIIYTNSPKDHAMSGKAWVHTGAYHPISLYIRVEKPPTLIVKHNGQVLTKANTHKNASNAVMVLSERFKWISTPTLVFTRHAMGNLGHAWLDNYLPLFNLMMIFEYVHRENHILFLDFEQPHVDQVSFIFSNKPALQKCVNENGTFIAEAPCFFSTPRQEELDKIGNQIDTCFSSVLTGNTGSFFKHMERRDHILPAFRNYLLNRLKIPYSKFLERQKTLVIAIQNKPLHSNNKDSIINVDQIVTYLTQRKTQILNEVNHFNGNAYENIEIVNFKLESMSLAEQIEFFTTLNVYVTTQGSASYMSLFMYNPNAVMIYVPFCLKETLMCSDVNIRVHETFSNVRIISLMNHLHLVQCVTENSVQAQGFPVKPLNFTFTDFKGDCHERVDPEGLQDLIIQSLQREL</sequence>
<evidence type="ECO:0000259" key="5">
    <source>
        <dbReference type="Pfam" id="PF04577"/>
    </source>
</evidence>
<evidence type="ECO:0000256" key="2">
    <source>
        <dbReference type="ARBA" id="ARBA00022679"/>
    </source>
</evidence>
<keyword evidence="3" id="KW-0325">Glycoprotein</keyword>
<evidence type="ECO:0000256" key="1">
    <source>
        <dbReference type="ARBA" id="ARBA00022676"/>
    </source>
</evidence>
<comment type="caution">
    <text evidence="6">The sequence shown here is derived from an EMBL/GenBank/DDBJ whole genome shotgun (WGS) entry which is preliminary data.</text>
</comment>
<feature type="transmembrane region" description="Helical" evidence="4">
    <location>
        <begin position="21"/>
        <end position="45"/>
    </location>
</feature>
<keyword evidence="4" id="KW-0812">Transmembrane</keyword>
<feature type="domain" description="Glycosyltransferase 61 catalytic" evidence="5">
    <location>
        <begin position="385"/>
        <end position="491"/>
    </location>
</feature>
<evidence type="ECO:0000256" key="3">
    <source>
        <dbReference type="ARBA" id="ARBA00023180"/>
    </source>
</evidence>
<dbReference type="GO" id="GO:0016757">
    <property type="term" value="F:glycosyltransferase activity"/>
    <property type="evidence" value="ECO:0007669"/>
    <property type="project" value="UniProtKB-KW"/>
</dbReference>
<keyword evidence="1" id="KW-0328">Glycosyltransferase</keyword>
<dbReference type="AlphaFoldDB" id="A0AA88GEI0"/>
<proteinExistence type="predicted"/>
<evidence type="ECO:0000256" key="4">
    <source>
        <dbReference type="SAM" id="Phobius"/>
    </source>
</evidence>
<dbReference type="InterPro" id="IPR007657">
    <property type="entry name" value="Glycosyltransferase_61"/>
</dbReference>
<dbReference type="Pfam" id="PF04577">
    <property type="entry name" value="Glyco_transf_61"/>
    <property type="match status" value="1"/>
</dbReference>
<dbReference type="RefSeq" id="XP_044542567.1">
    <property type="nucleotide sequence ID" value="XM_044687865.1"/>
</dbReference>
<keyword evidence="2" id="KW-0808">Transferase</keyword>
<evidence type="ECO:0000313" key="6">
    <source>
        <dbReference type="EMBL" id="KAG2373393.1"/>
    </source>
</evidence>
<accession>A0AA88GEI0</accession>
<dbReference type="InterPro" id="IPR049625">
    <property type="entry name" value="Glyco_transf_61_cat"/>
</dbReference>
<gene>
    <name evidence="6" type="ORF">C9374_012132</name>
</gene>
<keyword evidence="4" id="KW-1133">Transmembrane helix</keyword>
<keyword evidence="7" id="KW-1185">Reference proteome</keyword>
<organism evidence="6 7">
    <name type="scientific">Naegleria lovaniensis</name>
    <name type="common">Amoeba</name>
    <dbReference type="NCBI Taxonomy" id="51637"/>
    <lineage>
        <taxon>Eukaryota</taxon>
        <taxon>Discoba</taxon>
        <taxon>Heterolobosea</taxon>
        <taxon>Tetramitia</taxon>
        <taxon>Eutetramitia</taxon>
        <taxon>Vahlkampfiidae</taxon>
        <taxon>Naegleria</taxon>
    </lineage>
</organism>
<evidence type="ECO:0000313" key="7">
    <source>
        <dbReference type="Proteomes" id="UP000816034"/>
    </source>
</evidence>
<dbReference type="EMBL" id="PYSW02000055">
    <property type="protein sequence ID" value="KAG2373393.1"/>
    <property type="molecule type" value="Genomic_DNA"/>
</dbReference>
<protein>
    <recommendedName>
        <fullName evidence="5">Glycosyltransferase 61 catalytic domain-containing protein</fullName>
    </recommendedName>
</protein>
<reference evidence="6 7" key="1">
    <citation type="journal article" date="2018" name="BMC Genomics">
        <title>The genome of Naegleria lovaniensis, the basis for a comparative approach to unravel pathogenicity factors of the human pathogenic amoeba N. fowleri.</title>
        <authorList>
            <person name="Liechti N."/>
            <person name="Schurch N."/>
            <person name="Bruggmann R."/>
            <person name="Wittwer M."/>
        </authorList>
    </citation>
    <scope>NUCLEOTIDE SEQUENCE [LARGE SCALE GENOMIC DNA]</scope>
    <source>
        <strain evidence="6 7">ATCC 30569</strain>
    </source>
</reference>
<dbReference type="Proteomes" id="UP000816034">
    <property type="component" value="Unassembled WGS sequence"/>
</dbReference>
<dbReference type="GeneID" id="68104586"/>
<dbReference type="PANTHER" id="PTHR20961">
    <property type="entry name" value="GLYCOSYLTRANSFERASE"/>
    <property type="match status" value="1"/>
</dbReference>
<keyword evidence="4" id="KW-0472">Membrane</keyword>